<dbReference type="PROSITE" id="PS50135">
    <property type="entry name" value="ZF_ZZ_2"/>
    <property type="match status" value="1"/>
</dbReference>
<organism evidence="7 8">
    <name type="scientific">Cladobotryum mycophilum</name>
    <dbReference type="NCBI Taxonomy" id="491253"/>
    <lineage>
        <taxon>Eukaryota</taxon>
        <taxon>Fungi</taxon>
        <taxon>Dikarya</taxon>
        <taxon>Ascomycota</taxon>
        <taxon>Pezizomycotina</taxon>
        <taxon>Sordariomycetes</taxon>
        <taxon>Hypocreomycetidae</taxon>
        <taxon>Hypocreales</taxon>
        <taxon>Hypocreaceae</taxon>
        <taxon>Cladobotryum</taxon>
    </lineage>
</organism>
<feature type="region of interest" description="Disordered" evidence="5">
    <location>
        <begin position="81"/>
        <end position="142"/>
    </location>
</feature>
<evidence type="ECO:0000256" key="4">
    <source>
        <dbReference type="PROSITE-ProRule" id="PRU00228"/>
    </source>
</evidence>
<evidence type="ECO:0000256" key="5">
    <source>
        <dbReference type="SAM" id="MobiDB-lite"/>
    </source>
</evidence>
<sequence length="142" mass="16002">MEVWDDYFHKSKVGDLKGSICWSCLVEIRGTQWKCTECTADVSLCFKCYGHRRELHDADHTFREIGPQFDYLKSRRVQLGAREDNATSEQTKPLEQGWKDWGETAVGGEGAKDGMNVVASPDEMLEDDLDGFGTDTEDASIT</sequence>
<keyword evidence="3" id="KW-0862">Zinc</keyword>
<keyword evidence="2 4" id="KW-0863">Zinc-finger</keyword>
<name>A0ABR0SG74_9HYPO</name>
<feature type="domain" description="ZZ-type" evidence="6">
    <location>
        <begin position="16"/>
        <end position="70"/>
    </location>
</feature>
<reference evidence="7 8" key="1">
    <citation type="submission" date="2024-01" db="EMBL/GenBank/DDBJ databases">
        <title>Complete genome of Cladobotryum mycophilum ATHUM6906.</title>
        <authorList>
            <person name="Christinaki A.C."/>
            <person name="Myridakis A.I."/>
            <person name="Kouvelis V.N."/>
        </authorList>
    </citation>
    <scope>NUCLEOTIDE SEQUENCE [LARGE SCALE GENOMIC DNA]</scope>
    <source>
        <strain evidence="7 8">ATHUM6906</strain>
    </source>
</reference>
<gene>
    <name evidence="7" type="ORF">PT974_09461</name>
</gene>
<proteinExistence type="predicted"/>
<dbReference type="InterPro" id="IPR000433">
    <property type="entry name" value="Znf_ZZ"/>
</dbReference>
<evidence type="ECO:0000256" key="1">
    <source>
        <dbReference type="ARBA" id="ARBA00022723"/>
    </source>
</evidence>
<evidence type="ECO:0000313" key="8">
    <source>
        <dbReference type="Proteomes" id="UP001338125"/>
    </source>
</evidence>
<comment type="caution">
    <text evidence="7">The sequence shown here is derived from an EMBL/GenBank/DDBJ whole genome shotgun (WGS) entry which is preliminary data.</text>
</comment>
<evidence type="ECO:0000256" key="2">
    <source>
        <dbReference type="ARBA" id="ARBA00022771"/>
    </source>
</evidence>
<evidence type="ECO:0000313" key="7">
    <source>
        <dbReference type="EMBL" id="KAK5991183.1"/>
    </source>
</evidence>
<keyword evidence="8" id="KW-1185">Reference proteome</keyword>
<dbReference type="InterPro" id="IPR043145">
    <property type="entry name" value="Znf_ZZ_sf"/>
</dbReference>
<dbReference type="EMBL" id="JAVFKD010000014">
    <property type="protein sequence ID" value="KAK5991183.1"/>
    <property type="molecule type" value="Genomic_DNA"/>
</dbReference>
<dbReference type="SUPFAM" id="SSF57850">
    <property type="entry name" value="RING/U-box"/>
    <property type="match status" value="1"/>
</dbReference>
<feature type="compositionally biased region" description="Acidic residues" evidence="5">
    <location>
        <begin position="123"/>
        <end position="142"/>
    </location>
</feature>
<dbReference type="InterPro" id="IPR013087">
    <property type="entry name" value="Znf_C2H2_type"/>
</dbReference>
<dbReference type="PROSITE" id="PS00028">
    <property type="entry name" value="ZINC_FINGER_C2H2_1"/>
    <property type="match status" value="1"/>
</dbReference>
<evidence type="ECO:0000256" key="3">
    <source>
        <dbReference type="ARBA" id="ARBA00022833"/>
    </source>
</evidence>
<dbReference type="Proteomes" id="UP001338125">
    <property type="component" value="Unassembled WGS sequence"/>
</dbReference>
<keyword evidence="1" id="KW-0479">Metal-binding</keyword>
<evidence type="ECO:0000259" key="6">
    <source>
        <dbReference type="PROSITE" id="PS50135"/>
    </source>
</evidence>
<protein>
    <recommendedName>
        <fullName evidence="6">ZZ-type domain-containing protein</fullName>
    </recommendedName>
</protein>
<dbReference type="Gene3D" id="3.30.60.90">
    <property type="match status" value="1"/>
</dbReference>
<accession>A0ABR0SG74</accession>